<dbReference type="EMBL" id="MTKT01001287">
    <property type="protein sequence ID" value="OWM84965.1"/>
    <property type="molecule type" value="Genomic_DNA"/>
</dbReference>
<reference evidence="3 5" key="3">
    <citation type="submission" date="2017-11" db="EMBL/GenBank/DDBJ databases">
        <title>De-novo sequencing of pomegranate (Punica granatum L.) genome.</title>
        <authorList>
            <person name="Akparov Z."/>
            <person name="Amiraslanov A."/>
            <person name="Hajiyeva S."/>
            <person name="Abbasov M."/>
            <person name="Kaur K."/>
            <person name="Hamwieh A."/>
            <person name="Solovyev V."/>
            <person name="Salamov A."/>
            <person name="Braich B."/>
            <person name="Kosarev P."/>
            <person name="Mahmoud A."/>
            <person name="Hajiyev E."/>
            <person name="Babayeva S."/>
            <person name="Izzatullayeva V."/>
            <person name="Mammadov A."/>
            <person name="Mammadov A."/>
            <person name="Sharifova S."/>
            <person name="Ojaghi J."/>
            <person name="Eynullazada K."/>
            <person name="Bayramov B."/>
            <person name="Abdulazimova A."/>
            <person name="Shahmuradov I."/>
        </authorList>
    </citation>
    <scope>NUCLEOTIDE SEQUENCE [LARGE SCALE GENOMIC DNA]</scope>
    <source>
        <strain evidence="3">AG2017</strain>
        <strain evidence="5">cv. AG2017</strain>
        <tissue evidence="3">Leaf</tissue>
    </source>
</reference>
<reference evidence="2" key="2">
    <citation type="submission" date="2017-06" db="EMBL/GenBank/DDBJ databases">
        <title>The pomegranate genome and the genomics of punicalagin biosynthesis.</title>
        <authorList>
            <person name="Xu C."/>
        </authorList>
    </citation>
    <scope>NUCLEOTIDE SEQUENCE [LARGE SCALE GENOMIC DNA]</scope>
    <source>
        <tissue evidence="2">Fresh leaf</tissue>
    </source>
</reference>
<keyword evidence="5" id="KW-1185">Reference proteome</keyword>
<dbReference type="EMBL" id="PGOL01002681">
    <property type="protein sequence ID" value="PKI45955.1"/>
    <property type="molecule type" value="Genomic_DNA"/>
</dbReference>
<gene>
    <name evidence="2" type="ORF">CDL15_Pgr027752</name>
    <name evidence="3" type="ORF">CRG98_033595</name>
</gene>
<evidence type="ECO:0000313" key="4">
    <source>
        <dbReference type="Proteomes" id="UP000197138"/>
    </source>
</evidence>
<protein>
    <submittedName>
        <fullName evidence="2">Uncharacterized protein</fullName>
    </submittedName>
</protein>
<evidence type="ECO:0000313" key="5">
    <source>
        <dbReference type="Proteomes" id="UP000233551"/>
    </source>
</evidence>
<accession>A0A218XIC6</accession>
<keyword evidence="1" id="KW-0472">Membrane</keyword>
<dbReference type="STRING" id="22663.A0A218XIC6"/>
<dbReference type="Proteomes" id="UP000233551">
    <property type="component" value="Unassembled WGS sequence"/>
</dbReference>
<dbReference type="PANTHER" id="PTHR35508:SF1">
    <property type="entry name" value="VOLTAGE-DEPENDENT L-TYPE CALCIUM CHANNEL SUBUNIT"/>
    <property type="match status" value="1"/>
</dbReference>
<feature type="transmembrane region" description="Helical" evidence="1">
    <location>
        <begin position="96"/>
        <end position="129"/>
    </location>
</feature>
<dbReference type="AlphaFoldDB" id="A0A218XIC6"/>
<evidence type="ECO:0000313" key="3">
    <source>
        <dbReference type="EMBL" id="PKI45955.1"/>
    </source>
</evidence>
<dbReference type="OrthoDB" id="1925129at2759"/>
<dbReference type="Proteomes" id="UP000197138">
    <property type="component" value="Unassembled WGS sequence"/>
</dbReference>
<name>A0A218XIC6_PUNGR</name>
<organism evidence="2 4">
    <name type="scientific">Punica granatum</name>
    <name type="common">Pomegranate</name>
    <dbReference type="NCBI Taxonomy" id="22663"/>
    <lineage>
        <taxon>Eukaryota</taxon>
        <taxon>Viridiplantae</taxon>
        <taxon>Streptophyta</taxon>
        <taxon>Embryophyta</taxon>
        <taxon>Tracheophyta</taxon>
        <taxon>Spermatophyta</taxon>
        <taxon>Magnoliopsida</taxon>
        <taxon>eudicotyledons</taxon>
        <taxon>Gunneridae</taxon>
        <taxon>Pentapetalae</taxon>
        <taxon>rosids</taxon>
        <taxon>malvids</taxon>
        <taxon>Myrtales</taxon>
        <taxon>Lythraceae</taxon>
        <taxon>Punica</taxon>
    </lineage>
</organism>
<evidence type="ECO:0000256" key="1">
    <source>
        <dbReference type="SAM" id="Phobius"/>
    </source>
</evidence>
<keyword evidence="1" id="KW-1133">Transmembrane helix</keyword>
<comment type="caution">
    <text evidence="2">The sequence shown here is derived from an EMBL/GenBank/DDBJ whole genome shotgun (WGS) entry which is preliminary data.</text>
</comment>
<reference evidence="4" key="1">
    <citation type="journal article" date="2017" name="Plant J.">
        <title>The pomegranate (Punica granatum L.) genome and the genomics of punicalagin biosynthesis.</title>
        <authorList>
            <person name="Qin G."/>
            <person name="Xu C."/>
            <person name="Ming R."/>
            <person name="Tang H."/>
            <person name="Guyot R."/>
            <person name="Kramer E.M."/>
            <person name="Hu Y."/>
            <person name="Yi X."/>
            <person name="Qi Y."/>
            <person name="Xu X."/>
            <person name="Gao Z."/>
            <person name="Pan H."/>
            <person name="Jian J."/>
            <person name="Tian Y."/>
            <person name="Yue Z."/>
            <person name="Xu Y."/>
        </authorList>
    </citation>
    <scope>NUCLEOTIDE SEQUENCE [LARGE SCALE GENOMIC DNA]</scope>
    <source>
        <strain evidence="4">cv. Dabenzi</strain>
    </source>
</reference>
<sequence length="234" mass="24766">MAEADDGKERVNGGVRGVHVDADDGSSHHHTLHGVLYALVATVLFPDRTSPAAGEPFLRRAKISFYCNVPLIPQASRNSAHHLLHWTRGGSPLRALLVISVGTVTLIALTGVVVFMLFFLVATVNAIVISLLMSLAAAGGFLALFFAFVTAVYIGALVVAISFISTATFFTIVGVLVATGWAGFFLTAWLAMKKSVDLAKHSLSATQSAMSSIMLVGVPSDARKWVDLRTGASK</sequence>
<proteinExistence type="predicted"/>
<dbReference type="GeneID" id="116202608"/>
<feature type="transmembrane region" description="Helical" evidence="1">
    <location>
        <begin position="141"/>
        <end position="164"/>
    </location>
</feature>
<dbReference type="PANTHER" id="PTHR35508">
    <property type="entry name" value="VOLTAGE-DEPENDENT L-TYPE CALCIUM CHANNEL SUBUNIT"/>
    <property type="match status" value="1"/>
</dbReference>
<evidence type="ECO:0000313" key="2">
    <source>
        <dbReference type="EMBL" id="OWM84965.1"/>
    </source>
</evidence>
<feature type="transmembrane region" description="Helical" evidence="1">
    <location>
        <begin position="170"/>
        <end position="192"/>
    </location>
</feature>
<keyword evidence="1" id="KW-0812">Transmembrane</keyword>